<gene>
    <name evidence="2" type="ORF">DCL06_08920</name>
</gene>
<evidence type="ECO:0000313" key="3">
    <source>
        <dbReference type="Proteomes" id="UP000260925"/>
    </source>
</evidence>
<accession>A0A3B9QW71</accession>
<evidence type="ECO:0000256" key="1">
    <source>
        <dbReference type="SAM" id="MobiDB-lite"/>
    </source>
</evidence>
<sequence>MKPFAAKKSPWARDTRGIRGARRVTTAVLALPLSVAVALPLASPAAAQENAPQPNPSIFGDIVDPDSAPERIPQSIQAQDLPGLPYGASPEKVET</sequence>
<feature type="region of interest" description="Disordered" evidence="1">
    <location>
        <begin position="46"/>
        <end position="95"/>
    </location>
</feature>
<organism evidence="2 3">
    <name type="scientific">Corynebacterium variabile</name>
    <dbReference type="NCBI Taxonomy" id="1727"/>
    <lineage>
        <taxon>Bacteria</taxon>
        <taxon>Bacillati</taxon>
        <taxon>Actinomycetota</taxon>
        <taxon>Actinomycetes</taxon>
        <taxon>Mycobacteriales</taxon>
        <taxon>Corynebacteriaceae</taxon>
        <taxon>Corynebacterium</taxon>
    </lineage>
</organism>
<feature type="non-terminal residue" evidence="2">
    <location>
        <position position="95"/>
    </location>
</feature>
<dbReference type="Proteomes" id="UP000260925">
    <property type="component" value="Unassembled WGS sequence"/>
</dbReference>
<comment type="caution">
    <text evidence="2">The sequence shown here is derived from an EMBL/GenBank/DDBJ whole genome shotgun (WGS) entry which is preliminary data.</text>
</comment>
<reference evidence="2 3" key="1">
    <citation type="journal article" date="2018" name="Nat. Biotechnol.">
        <title>A standardized bacterial taxonomy based on genome phylogeny substantially revises the tree of life.</title>
        <authorList>
            <person name="Parks D.H."/>
            <person name="Chuvochina M."/>
            <person name="Waite D.W."/>
            <person name="Rinke C."/>
            <person name="Skarshewski A."/>
            <person name="Chaumeil P.A."/>
            <person name="Hugenholtz P."/>
        </authorList>
    </citation>
    <scope>NUCLEOTIDE SEQUENCE [LARGE SCALE GENOMIC DNA]</scope>
    <source>
        <strain evidence="2">UBA9851</strain>
    </source>
</reference>
<proteinExistence type="predicted"/>
<evidence type="ECO:0000313" key="2">
    <source>
        <dbReference type="EMBL" id="HAF72934.1"/>
    </source>
</evidence>
<protein>
    <submittedName>
        <fullName evidence="2">Uncharacterized protein</fullName>
    </submittedName>
</protein>
<name>A0A3B9QW71_9CORY</name>
<dbReference type="AlphaFoldDB" id="A0A3B9QW71"/>
<dbReference type="EMBL" id="DMDD01000210">
    <property type="protein sequence ID" value="HAF72934.1"/>
    <property type="molecule type" value="Genomic_DNA"/>
</dbReference>